<accession>A0ABR4RQX5</accession>
<dbReference type="EMBL" id="JMHU01000006">
    <property type="protein sequence ID" value="KDA46200.1"/>
    <property type="molecule type" value="Genomic_DNA"/>
</dbReference>
<protein>
    <recommendedName>
        <fullName evidence="3">Bacteriocin immunity protein</fullName>
    </recommendedName>
</protein>
<evidence type="ECO:0000313" key="2">
    <source>
        <dbReference type="Proteomes" id="UP000027129"/>
    </source>
</evidence>
<evidence type="ECO:0008006" key="3">
    <source>
        <dbReference type="Google" id="ProtNLM"/>
    </source>
</evidence>
<reference evidence="1 2" key="1">
    <citation type="submission" date="2014-04" db="EMBL/GenBank/DDBJ databases">
        <title>Draft Genome Sequence of Lactobacillus animalis 381-IL-28.</title>
        <authorList>
            <person name="Sturino J.M."/>
            <person name="Rajendran M."/>
            <person name="Altermann E."/>
        </authorList>
    </citation>
    <scope>NUCLEOTIDE SEQUENCE [LARGE SCALE GENOMIC DNA]</scope>
    <source>
        <strain evidence="1 2">381-IL-28</strain>
    </source>
</reference>
<sequence length="123" mass="14115">MVEFTCKYLDWGDMMKEAKQKKNIQKVNELLAELYDLLDHQAAKAAVQNAYNKINTSDKVSVQYAEVPEAIEALKREFSRLSLAKKTKFTRAQEEIVSQLTVFTRRSFQKGFEGLGMVGVWFG</sequence>
<organism evidence="1 2">
    <name type="scientific">Ligilactobacillus animalis</name>
    <dbReference type="NCBI Taxonomy" id="1605"/>
    <lineage>
        <taxon>Bacteria</taxon>
        <taxon>Bacillati</taxon>
        <taxon>Bacillota</taxon>
        <taxon>Bacilli</taxon>
        <taxon>Lactobacillales</taxon>
        <taxon>Lactobacillaceae</taxon>
        <taxon>Ligilactobacillus</taxon>
    </lineage>
</organism>
<keyword evidence="2" id="KW-1185">Reference proteome</keyword>
<dbReference type="Proteomes" id="UP000027129">
    <property type="component" value="Unassembled WGS sequence"/>
</dbReference>
<proteinExistence type="predicted"/>
<name>A0ABR4RQX5_9LACO</name>
<gene>
    <name evidence="1" type="ORF">Lani381_0611</name>
</gene>
<comment type="caution">
    <text evidence="1">The sequence shown here is derived from an EMBL/GenBank/DDBJ whole genome shotgun (WGS) entry which is preliminary data.</text>
</comment>
<evidence type="ECO:0000313" key="1">
    <source>
        <dbReference type="EMBL" id="KDA46200.1"/>
    </source>
</evidence>